<dbReference type="InterPro" id="IPR029058">
    <property type="entry name" value="AB_hydrolase_fold"/>
</dbReference>
<sequence length="214" mass="24409">MHTRLISRPNADTLLVYFAGWGTPDSVAEALAPADADILLCSDYRDTALAFDFSRYRRIGVLAWSMGVWVAERAMQGVTVDWAIAVNGTGLPYNDQFGIPCAVFDQTLARFDERNRAKFEQRMCADADSLAHYRQLDGHHSHDSLHEELQFLHQAVQADRRTNLLTWHEAWIGTRDRIIPAANQSAYWQSRCPIVEFDGGHYPHLHWPRWDAAT</sequence>
<dbReference type="RefSeq" id="WP_095501915.1">
    <property type="nucleotide sequence ID" value="NZ_CP046027.1"/>
</dbReference>
<accession>A0A5Q3RXA5</accession>
<evidence type="ECO:0000313" key="2">
    <source>
        <dbReference type="Proteomes" id="UP000486297"/>
    </source>
</evidence>
<evidence type="ECO:0000313" key="1">
    <source>
        <dbReference type="EMBL" id="MRN37708.1"/>
    </source>
</evidence>
<comment type="caution">
    <text evidence="1">The sequence shown here is derived from an EMBL/GenBank/DDBJ whole genome shotgun (WGS) entry which is preliminary data.</text>
</comment>
<dbReference type="Proteomes" id="UP000486297">
    <property type="component" value="Unassembled WGS sequence"/>
</dbReference>
<dbReference type="InterPro" id="IPR007398">
    <property type="entry name" value="BioG"/>
</dbReference>
<dbReference type="Pfam" id="PF04301">
    <property type="entry name" value="BioG"/>
    <property type="match status" value="1"/>
</dbReference>
<dbReference type="Gene3D" id="3.40.50.1820">
    <property type="entry name" value="alpha/beta hydrolase"/>
    <property type="match status" value="1"/>
</dbReference>
<dbReference type="AlphaFoldDB" id="A0A5Q3RXA5"/>
<proteinExistence type="predicted"/>
<name>A0A5Q3RXA5_9NEIS</name>
<organism evidence="1 2">
    <name type="scientific">Neisseria brasiliensis</name>
    <dbReference type="NCBI Taxonomy" id="2666100"/>
    <lineage>
        <taxon>Bacteria</taxon>
        <taxon>Pseudomonadati</taxon>
        <taxon>Pseudomonadota</taxon>
        <taxon>Betaproteobacteria</taxon>
        <taxon>Neisseriales</taxon>
        <taxon>Neisseriaceae</taxon>
        <taxon>Neisseria</taxon>
    </lineage>
</organism>
<dbReference type="SUPFAM" id="SSF53474">
    <property type="entry name" value="alpha/beta-Hydrolases"/>
    <property type="match status" value="1"/>
</dbReference>
<dbReference type="EMBL" id="WJXO01000001">
    <property type="protein sequence ID" value="MRN37708.1"/>
    <property type="molecule type" value="Genomic_DNA"/>
</dbReference>
<protein>
    <submittedName>
        <fullName evidence="1">DUF452 family protein</fullName>
    </submittedName>
</protein>
<gene>
    <name evidence="1" type="ORF">GJU80_04170</name>
</gene>
<reference evidence="1" key="1">
    <citation type="journal article" name="Emerg. Infect. Dis.">
        <title>Two cases of a newly characterized neisseria species.</title>
        <authorList>
            <person name="Mustapha M."/>
            <person name="Lemos A.P.S."/>
            <person name="Harrison L.H."/>
            <person name="Vantyne D."/>
            <person name="Sacchi C.T."/>
        </authorList>
    </citation>
    <scope>NUCLEOTIDE SEQUENCE</scope>
    <source>
        <strain evidence="1">N.95.16</strain>
    </source>
</reference>
<keyword evidence="2" id="KW-1185">Reference proteome</keyword>